<dbReference type="AlphaFoldDB" id="A0A317XIF6"/>
<evidence type="ECO:0000256" key="1">
    <source>
        <dbReference type="SAM" id="Phobius"/>
    </source>
</evidence>
<accession>A0A317XIF6</accession>
<dbReference type="InParanoid" id="A0A317XIF6"/>
<organism evidence="3 4">
    <name type="scientific">Testicularia cyperi</name>
    <dbReference type="NCBI Taxonomy" id="1882483"/>
    <lineage>
        <taxon>Eukaryota</taxon>
        <taxon>Fungi</taxon>
        <taxon>Dikarya</taxon>
        <taxon>Basidiomycota</taxon>
        <taxon>Ustilaginomycotina</taxon>
        <taxon>Ustilaginomycetes</taxon>
        <taxon>Ustilaginales</taxon>
        <taxon>Anthracoideaceae</taxon>
        <taxon>Testicularia</taxon>
    </lineage>
</organism>
<dbReference type="Proteomes" id="UP000246740">
    <property type="component" value="Unassembled WGS sequence"/>
</dbReference>
<name>A0A317XIF6_9BASI</name>
<reference evidence="3 4" key="1">
    <citation type="journal article" date="2018" name="Mol. Biol. Evol.">
        <title>Broad Genomic Sampling Reveals a Smut Pathogenic Ancestry of the Fungal Clade Ustilaginomycotina.</title>
        <authorList>
            <person name="Kijpornyongpan T."/>
            <person name="Mondo S.J."/>
            <person name="Barry K."/>
            <person name="Sandor L."/>
            <person name="Lee J."/>
            <person name="Lipzen A."/>
            <person name="Pangilinan J."/>
            <person name="LaButti K."/>
            <person name="Hainaut M."/>
            <person name="Henrissat B."/>
            <person name="Grigoriev I.V."/>
            <person name="Spatafora J.W."/>
            <person name="Aime M.C."/>
        </authorList>
    </citation>
    <scope>NUCLEOTIDE SEQUENCE [LARGE SCALE GENOMIC DNA]</scope>
    <source>
        <strain evidence="3 4">MCA 3645</strain>
    </source>
</reference>
<evidence type="ECO:0000256" key="2">
    <source>
        <dbReference type="SAM" id="SignalP"/>
    </source>
</evidence>
<gene>
    <name evidence="3" type="ORF">BCV70DRAFT_44226</name>
</gene>
<feature type="chain" id="PRO_5016416209" evidence="2">
    <location>
        <begin position="25"/>
        <end position="138"/>
    </location>
</feature>
<evidence type="ECO:0000313" key="3">
    <source>
        <dbReference type="EMBL" id="PWY97975.1"/>
    </source>
</evidence>
<keyword evidence="1" id="KW-0812">Transmembrane</keyword>
<evidence type="ECO:0000313" key="4">
    <source>
        <dbReference type="Proteomes" id="UP000246740"/>
    </source>
</evidence>
<keyword evidence="1" id="KW-1133">Transmembrane helix</keyword>
<keyword evidence="4" id="KW-1185">Reference proteome</keyword>
<sequence>MRSTTYILAIACLVLALFSTATLAQFAAHGAGHPLAKRQAAAGGGAGVATTYTGVQTISGYTPPASSAYGTPQVPAGTILTTISGYGNSSNTGGSSGSSTGNSSGALSLLHTPQFTIIATGMATFFCVALATALGIIF</sequence>
<protein>
    <submittedName>
        <fullName evidence="3">Uncharacterized protein</fullName>
    </submittedName>
</protein>
<proteinExistence type="predicted"/>
<keyword evidence="1" id="KW-0472">Membrane</keyword>
<dbReference type="EMBL" id="KZ819201">
    <property type="protein sequence ID" value="PWY97975.1"/>
    <property type="molecule type" value="Genomic_DNA"/>
</dbReference>
<feature type="signal peptide" evidence="2">
    <location>
        <begin position="1"/>
        <end position="24"/>
    </location>
</feature>
<keyword evidence="2" id="KW-0732">Signal</keyword>
<feature type="transmembrane region" description="Helical" evidence="1">
    <location>
        <begin position="115"/>
        <end position="137"/>
    </location>
</feature>